<dbReference type="Proteomes" id="UP001444661">
    <property type="component" value="Unassembled WGS sequence"/>
</dbReference>
<evidence type="ECO:0000256" key="1">
    <source>
        <dbReference type="SAM" id="SignalP"/>
    </source>
</evidence>
<organism evidence="2 3">
    <name type="scientific">Apiospora rasikravindrae</name>
    <dbReference type="NCBI Taxonomy" id="990691"/>
    <lineage>
        <taxon>Eukaryota</taxon>
        <taxon>Fungi</taxon>
        <taxon>Dikarya</taxon>
        <taxon>Ascomycota</taxon>
        <taxon>Pezizomycotina</taxon>
        <taxon>Sordariomycetes</taxon>
        <taxon>Xylariomycetidae</taxon>
        <taxon>Amphisphaeriales</taxon>
        <taxon>Apiosporaceae</taxon>
        <taxon>Apiospora</taxon>
    </lineage>
</organism>
<feature type="chain" id="PRO_5045279784" evidence="1">
    <location>
        <begin position="18"/>
        <end position="169"/>
    </location>
</feature>
<protein>
    <submittedName>
        <fullName evidence="2">Uncharacterized protein</fullName>
    </submittedName>
</protein>
<evidence type="ECO:0000313" key="2">
    <source>
        <dbReference type="EMBL" id="KAK8017077.1"/>
    </source>
</evidence>
<gene>
    <name evidence="2" type="ORF">PG993_015266</name>
</gene>
<reference evidence="2 3" key="1">
    <citation type="submission" date="2023-01" db="EMBL/GenBank/DDBJ databases">
        <title>Analysis of 21 Apiospora genomes using comparative genomics revels a genus with tremendous synthesis potential of carbohydrate active enzymes and secondary metabolites.</title>
        <authorList>
            <person name="Sorensen T."/>
        </authorList>
    </citation>
    <scope>NUCLEOTIDE SEQUENCE [LARGE SCALE GENOMIC DNA]</scope>
    <source>
        <strain evidence="2 3">CBS 33761</strain>
    </source>
</reference>
<keyword evidence="1" id="KW-0732">Signal</keyword>
<dbReference type="EMBL" id="JAQQWK010000014">
    <property type="protein sequence ID" value="KAK8017077.1"/>
    <property type="molecule type" value="Genomic_DNA"/>
</dbReference>
<accession>A0ABR1RQH2</accession>
<sequence>MKFTILTSILAACTVLAAPDGRCDRRNQPSTGEVKGAIQDWLQDVKTVNAFVDMRSPPTSAQASNALQFAKNEPNDLMVLSRICDVSDRYNRAVKNLNKVFGGVLSNLQSIVDNPSSAPQAVANINQIRCCNVLPDLDVLWREAAERYRIKGQVQTNVPRPQACRSVRC</sequence>
<evidence type="ECO:0000313" key="3">
    <source>
        <dbReference type="Proteomes" id="UP001444661"/>
    </source>
</evidence>
<proteinExistence type="predicted"/>
<name>A0ABR1RQH2_9PEZI</name>
<feature type="signal peptide" evidence="1">
    <location>
        <begin position="1"/>
        <end position="17"/>
    </location>
</feature>
<keyword evidence="3" id="KW-1185">Reference proteome</keyword>
<comment type="caution">
    <text evidence="2">The sequence shown here is derived from an EMBL/GenBank/DDBJ whole genome shotgun (WGS) entry which is preliminary data.</text>
</comment>